<evidence type="ECO:0000313" key="5">
    <source>
        <dbReference type="EMBL" id="MBP3966010.1"/>
    </source>
</evidence>
<dbReference type="InterPro" id="IPR036388">
    <property type="entry name" value="WH-like_DNA-bd_sf"/>
</dbReference>
<keyword evidence="1" id="KW-0805">Transcription regulation</keyword>
<dbReference type="Gene3D" id="1.10.10.10">
    <property type="entry name" value="Winged helix-like DNA-binding domain superfamily/Winged helix DNA-binding domain"/>
    <property type="match status" value="1"/>
</dbReference>
<keyword evidence="2" id="KW-0238">DNA-binding</keyword>
<dbReference type="InterPro" id="IPR000835">
    <property type="entry name" value="HTH_MarR-typ"/>
</dbReference>
<proteinExistence type="predicted"/>
<dbReference type="Pfam" id="PF01047">
    <property type="entry name" value="MarR"/>
    <property type="match status" value="1"/>
</dbReference>
<dbReference type="Proteomes" id="UP000673394">
    <property type="component" value="Unassembled WGS sequence"/>
</dbReference>
<dbReference type="InterPro" id="IPR036390">
    <property type="entry name" value="WH_DNA-bd_sf"/>
</dbReference>
<evidence type="ECO:0000259" key="4">
    <source>
        <dbReference type="PROSITE" id="PS50995"/>
    </source>
</evidence>
<protein>
    <submittedName>
        <fullName evidence="5">MarR family transcriptional regulator</fullName>
    </submittedName>
</protein>
<accession>A0ABS5CJL8</accession>
<reference evidence="5 6" key="1">
    <citation type="submission" date="2021-04" db="EMBL/GenBank/DDBJ databases">
        <title>Paenibacillus sp. DLE-14 whole genome sequence.</title>
        <authorList>
            <person name="Ham Y.J."/>
        </authorList>
    </citation>
    <scope>NUCLEOTIDE SEQUENCE [LARGE SCALE GENOMIC DNA]</scope>
    <source>
        <strain evidence="5 6">DLE-14</strain>
    </source>
</reference>
<gene>
    <name evidence="5" type="ORF">I8J30_25225</name>
</gene>
<organism evidence="5 6">
    <name type="scientific">Paenibacillus lignilyticus</name>
    <dbReference type="NCBI Taxonomy" id="1172615"/>
    <lineage>
        <taxon>Bacteria</taxon>
        <taxon>Bacillati</taxon>
        <taxon>Bacillota</taxon>
        <taxon>Bacilli</taxon>
        <taxon>Bacillales</taxon>
        <taxon>Paenibacillaceae</taxon>
        <taxon>Paenibacillus</taxon>
    </lineage>
</organism>
<keyword evidence="6" id="KW-1185">Reference proteome</keyword>
<dbReference type="SUPFAM" id="SSF46785">
    <property type="entry name" value="Winged helix' DNA-binding domain"/>
    <property type="match status" value="1"/>
</dbReference>
<dbReference type="PANTHER" id="PTHR42756">
    <property type="entry name" value="TRANSCRIPTIONAL REGULATOR, MARR"/>
    <property type="match status" value="1"/>
</dbReference>
<dbReference type="PANTHER" id="PTHR42756:SF1">
    <property type="entry name" value="TRANSCRIPTIONAL REPRESSOR OF EMRAB OPERON"/>
    <property type="match status" value="1"/>
</dbReference>
<evidence type="ECO:0000313" key="6">
    <source>
        <dbReference type="Proteomes" id="UP000673394"/>
    </source>
</evidence>
<dbReference type="RefSeq" id="WP_091225159.1">
    <property type="nucleotide sequence ID" value="NZ_JAGKSP010000014.1"/>
</dbReference>
<dbReference type="EMBL" id="JAGKSP010000014">
    <property type="protein sequence ID" value="MBP3966010.1"/>
    <property type="molecule type" value="Genomic_DNA"/>
</dbReference>
<evidence type="ECO:0000256" key="3">
    <source>
        <dbReference type="ARBA" id="ARBA00023163"/>
    </source>
</evidence>
<evidence type="ECO:0000256" key="1">
    <source>
        <dbReference type="ARBA" id="ARBA00023015"/>
    </source>
</evidence>
<comment type="caution">
    <text evidence="5">The sequence shown here is derived from an EMBL/GenBank/DDBJ whole genome shotgun (WGS) entry which is preliminary data.</text>
</comment>
<feature type="domain" description="HTH marR-type" evidence="4">
    <location>
        <begin position="7"/>
        <end position="138"/>
    </location>
</feature>
<evidence type="ECO:0000256" key="2">
    <source>
        <dbReference type="ARBA" id="ARBA00023125"/>
    </source>
</evidence>
<dbReference type="PROSITE" id="PS50995">
    <property type="entry name" value="HTH_MARR_2"/>
    <property type="match status" value="1"/>
</dbReference>
<dbReference type="SMART" id="SM00347">
    <property type="entry name" value="HTH_MARR"/>
    <property type="match status" value="1"/>
</dbReference>
<name>A0ABS5CJL8_9BACL</name>
<keyword evidence="3" id="KW-0804">Transcription</keyword>
<sequence>MDEQQRILQIFQSYREVNQAFFQVMKKVAQQHRITPIQLIVIRILKEHPEIKLTELAEKLNLGNSTTSGIIDRMVRDDLVCRARTEADRRAMTLTLSDKGNTLWEESNTTRTLLYQPLLQLSEEDQQQFLRIQTEILGILRKVKEDGAI</sequence>